<evidence type="ECO:0000259" key="1">
    <source>
        <dbReference type="Pfam" id="PF12323"/>
    </source>
</evidence>
<dbReference type="EMBL" id="JAFIRA010000001">
    <property type="protein sequence ID" value="MCJ2541386.1"/>
    <property type="molecule type" value="Genomic_DNA"/>
</dbReference>
<sequence>MEKAYSYRFYPTSEQETLTALSTGEKVKVPDTSALEGVIVDHYWQLGEQSEKQRVRYPKTNQLFGHPSLVCSLCQPLPPCSSFPCLPSVCSGKVF</sequence>
<dbReference type="RefSeq" id="WP_425244325.1">
    <property type="nucleotide sequence ID" value="NZ_JAFIRA010000001.1"/>
</dbReference>
<dbReference type="Proteomes" id="UP000830835">
    <property type="component" value="Unassembled WGS sequence"/>
</dbReference>
<name>A0ABT0C6G4_THEVL</name>
<evidence type="ECO:0000313" key="3">
    <source>
        <dbReference type="Proteomes" id="UP000830835"/>
    </source>
</evidence>
<accession>A0ABT0C6G4</accession>
<reference evidence="2" key="1">
    <citation type="submission" date="2021-02" db="EMBL/GenBank/DDBJ databases">
        <title>The CRISPR/cas machinery reduction and long-range gene transfer in the hot spring cyanobacterium Synechococcus.</title>
        <authorList>
            <person name="Dvorak P."/>
            <person name="Jahodarova E."/>
            <person name="Hasler P."/>
            <person name="Poulickova A."/>
        </authorList>
    </citation>
    <scope>NUCLEOTIDE SEQUENCE</scope>
    <source>
        <strain evidence="2">Rupite</strain>
    </source>
</reference>
<organism evidence="2 3">
    <name type="scientific">Thermostichus vulcanus str. 'Rupite'</name>
    <dbReference type="NCBI Taxonomy" id="2813851"/>
    <lineage>
        <taxon>Bacteria</taxon>
        <taxon>Bacillati</taxon>
        <taxon>Cyanobacteriota</taxon>
        <taxon>Cyanophyceae</taxon>
        <taxon>Thermostichales</taxon>
        <taxon>Thermostichaceae</taxon>
        <taxon>Thermostichus</taxon>
    </lineage>
</organism>
<evidence type="ECO:0000313" key="2">
    <source>
        <dbReference type="EMBL" id="MCJ2541386.1"/>
    </source>
</evidence>
<dbReference type="Pfam" id="PF12323">
    <property type="entry name" value="HTH_OrfB_IS605"/>
    <property type="match status" value="1"/>
</dbReference>
<protein>
    <submittedName>
        <fullName evidence="2">Helix-turn-helix domain-containing protein</fullName>
    </submittedName>
</protein>
<dbReference type="InterPro" id="IPR021027">
    <property type="entry name" value="Transposase_put_HTH"/>
</dbReference>
<gene>
    <name evidence="2" type="ORF">JX360_00445</name>
</gene>
<feature type="domain" description="Transposase putative helix-turn-helix" evidence="1">
    <location>
        <begin position="1"/>
        <end position="18"/>
    </location>
</feature>
<keyword evidence="3" id="KW-1185">Reference proteome</keyword>
<comment type="caution">
    <text evidence="2">The sequence shown here is derived from an EMBL/GenBank/DDBJ whole genome shotgun (WGS) entry which is preliminary data.</text>
</comment>
<proteinExistence type="predicted"/>